<evidence type="ECO:0000313" key="3">
    <source>
        <dbReference type="Proteomes" id="UP000001784"/>
    </source>
</evidence>
<dbReference type="AlphaFoldDB" id="A0LFC8"/>
<dbReference type="OrthoDB" id="5513082at2"/>
<sequence>MSERERPSSKDGGPEKKQPCLVTYFMGDQLRRGTSMHFNERGILVVCQEPAPLNAKLRLVLQFPGMRNPVEVYGEVVWANIHGPSDALTPRGMGVKFVNAERDTERLLAELAEQYPAIGVSYSCYYT</sequence>
<dbReference type="KEGG" id="sfu:Sfum_0430"/>
<proteinExistence type="predicted"/>
<dbReference type="Gene3D" id="2.40.10.220">
    <property type="entry name" value="predicted glycosyltransferase like domains"/>
    <property type="match status" value="1"/>
</dbReference>
<reference evidence="2 3" key="1">
    <citation type="submission" date="2006-10" db="EMBL/GenBank/DDBJ databases">
        <title>Complete sequence of Syntrophobacter fumaroxidans MPOB.</title>
        <authorList>
            <consortium name="US DOE Joint Genome Institute"/>
            <person name="Copeland A."/>
            <person name="Lucas S."/>
            <person name="Lapidus A."/>
            <person name="Barry K."/>
            <person name="Detter J.C."/>
            <person name="Glavina del Rio T."/>
            <person name="Hammon N."/>
            <person name="Israni S."/>
            <person name="Pitluck S."/>
            <person name="Goltsman E.G."/>
            <person name="Martinez M."/>
            <person name="Schmutz J."/>
            <person name="Larimer F."/>
            <person name="Land M."/>
            <person name="Hauser L."/>
            <person name="Kyrpides N."/>
            <person name="Kim E."/>
            <person name="Boone D.R."/>
            <person name="Brockman F."/>
            <person name="Culley D."/>
            <person name="Ferry J."/>
            <person name="Gunsalus R."/>
            <person name="McInerney M.J."/>
            <person name="Morrison M."/>
            <person name="Plugge C."/>
            <person name="Rohlin L."/>
            <person name="Scholten J."/>
            <person name="Sieber J."/>
            <person name="Stams A.J.M."/>
            <person name="Worm P."/>
            <person name="Henstra A.M."/>
            <person name="Richardson P."/>
        </authorList>
    </citation>
    <scope>NUCLEOTIDE SEQUENCE [LARGE SCALE GENOMIC DNA]</scope>
    <source>
        <strain evidence="3">DSM 10017 / MPOB</strain>
    </source>
</reference>
<organism evidence="2 3">
    <name type="scientific">Syntrophobacter fumaroxidans (strain DSM 10017 / MPOB)</name>
    <dbReference type="NCBI Taxonomy" id="335543"/>
    <lineage>
        <taxon>Bacteria</taxon>
        <taxon>Pseudomonadati</taxon>
        <taxon>Thermodesulfobacteriota</taxon>
        <taxon>Syntrophobacteria</taxon>
        <taxon>Syntrophobacterales</taxon>
        <taxon>Syntrophobacteraceae</taxon>
        <taxon>Syntrophobacter</taxon>
    </lineage>
</organism>
<dbReference type="InParanoid" id="A0LFC8"/>
<keyword evidence="3" id="KW-1185">Reference proteome</keyword>
<dbReference type="Proteomes" id="UP000001784">
    <property type="component" value="Chromosome"/>
</dbReference>
<dbReference type="EMBL" id="CP000478">
    <property type="protein sequence ID" value="ABK16130.1"/>
    <property type="molecule type" value="Genomic_DNA"/>
</dbReference>
<evidence type="ECO:0000259" key="1">
    <source>
        <dbReference type="Pfam" id="PF07238"/>
    </source>
</evidence>
<dbReference type="Pfam" id="PF07238">
    <property type="entry name" value="PilZ"/>
    <property type="match status" value="1"/>
</dbReference>
<dbReference type="InterPro" id="IPR009875">
    <property type="entry name" value="PilZ_domain"/>
</dbReference>
<protein>
    <submittedName>
        <fullName evidence="2">Type IV pilus assembly PilZ</fullName>
    </submittedName>
</protein>
<accession>A0LFC8</accession>
<dbReference type="HOGENOM" id="CLU_1969429_0_0_7"/>
<dbReference type="GO" id="GO:0035438">
    <property type="term" value="F:cyclic-di-GMP binding"/>
    <property type="evidence" value="ECO:0007669"/>
    <property type="project" value="InterPro"/>
</dbReference>
<dbReference type="RefSeq" id="WP_011697303.1">
    <property type="nucleotide sequence ID" value="NC_008554.1"/>
</dbReference>
<feature type="domain" description="PilZ" evidence="1">
    <location>
        <begin position="22"/>
        <end position="113"/>
    </location>
</feature>
<dbReference type="STRING" id="335543.Sfum_0430"/>
<gene>
    <name evidence="2" type="ordered locus">Sfum_0430</name>
</gene>
<name>A0LFC8_SYNFM</name>
<evidence type="ECO:0000313" key="2">
    <source>
        <dbReference type="EMBL" id="ABK16130.1"/>
    </source>
</evidence>